<accession>A0ABT2MHI1</accession>
<organism evidence="1 2">
    <name type="scientific">Mycobacterium deserti</name>
    <dbReference type="NCBI Taxonomy" id="2978347"/>
    <lineage>
        <taxon>Bacteria</taxon>
        <taxon>Bacillati</taxon>
        <taxon>Actinomycetota</taxon>
        <taxon>Actinomycetes</taxon>
        <taxon>Mycobacteriales</taxon>
        <taxon>Mycobacteriaceae</taxon>
        <taxon>Mycobacterium</taxon>
    </lineage>
</organism>
<comment type="caution">
    <text evidence="1">The sequence shown here is derived from an EMBL/GenBank/DDBJ whole genome shotgun (WGS) entry which is preliminary data.</text>
</comment>
<proteinExistence type="predicted"/>
<reference evidence="2" key="1">
    <citation type="submission" date="2023-07" db="EMBL/GenBank/DDBJ databases">
        <authorList>
            <person name="Deng Y."/>
            <person name="Zhang Y.-Q."/>
        </authorList>
    </citation>
    <scope>NUCLEOTIDE SEQUENCE [LARGE SCALE GENOMIC DNA]</scope>
    <source>
        <strain evidence="2">CPCC 205710</strain>
    </source>
</reference>
<sequence>MSTVDWSEGIRTSLDDLPAVVATYLDAHRQHDVATAISTFTADAAVTDEGHTYRGREEIGTWLGRAASQYTFTTDFTGATTIGAAHVDVVAHLEGDFPGRVADLHFRFLLEGTSISRLVIEP</sequence>
<dbReference type="SUPFAM" id="SSF54427">
    <property type="entry name" value="NTF2-like"/>
    <property type="match status" value="1"/>
</dbReference>
<keyword evidence="2" id="KW-1185">Reference proteome</keyword>
<evidence type="ECO:0000313" key="2">
    <source>
        <dbReference type="Proteomes" id="UP001206639"/>
    </source>
</evidence>
<dbReference type="EMBL" id="JAODWD010000006">
    <property type="protein sequence ID" value="MCT7661451.1"/>
    <property type="molecule type" value="Genomic_DNA"/>
</dbReference>
<gene>
    <name evidence="1" type="ORF">N4S67_23875</name>
</gene>
<dbReference type="Gene3D" id="3.10.450.50">
    <property type="match status" value="1"/>
</dbReference>
<protein>
    <submittedName>
        <fullName evidence="1">Nuclear transport factor 2 family protein</fullName>
    </submittedName>
</protein>
<dbReference type="InterPro" id="IPR032710">
    <property type="entry name" value="NTF2-like_dom_sf"/>
</dbReference>
<dbReference type="Proteomes" id="UP001206639">
    <property type="component" value="Unassembled WGS sequence"/>
</dbReference>
<name>A0ABT2MHI1_9MYCO</name>
<dbReference type="RefSeq" id="WP_260995513.1">
    <property type="nucleotide sequence ID" value="NZ_JAODWD010000006.1"/>
</dbReference>
<evidence type="ECO:0000313" key="1">
    <source>
        <dbReference type="EMBL" id="MCT7661451.1"/>
    </source>
</evidence>